<dbReference type="Proteomes" id="UP000593567">
    <property type="component" value="Unassembled WGS sequence"/>
</dbReference>
<gene>
    <name evidence="1" type="ORF">EB796_014038</name>
</gene>
<keyword evidence="2" id="KW-1185">Reference proteome</keyword>
<dbReference type="AlphaFoldDB" id="A0A7J7JNN6"/>
<comment type="caution">
    <text evidence="1">The sequence shown here is derived from an EMBL/GenBank/DDBJ whole genome shotgun (WGS) entry which is preliminary data.</text>
</comment>
<reference evidence="1" key="1">
    <citation type="submission" date="2020-06" db="EMBL/GenBank/DDBJ databases">
        <title>Draft genome of Bugula neritina, a colonial animal packing powerful symbionts and potential medicines.</title>
        <authorList>
            <person name="Rayko M."/>
        </authorList>
    </citation>
    <scope>NUCLEOTIDE SEQUENCE [LARGE SCALE GENOMIC DNA]</scope>
    <source>
        <strain evidence="1">Kwan_BN1</strain>
    </source>
</reference>
<sequence length="359" mass="40860">MSLSKIHSNSDDSVLSQLDLFSTPFTQTSVLSGEWVEVGPIRDSANGPLEFEIEGNEDQYLDLQNSLIQVKAKVKLANGDNLDDDIANVTVFPGENFLHSLFSTMSISLNGHEVEYESNYGYRAYLETLVNYGNQAKSTHLNASYWFPDDLNAKDTNEIVESHRNELNVRKNVISGSKAIDMIFDLQTIVSLYDLKKNEVYWFTSKRMACINEAEYALCSVEDREYFKGKVLFPYAIIDEVGMASHFIITDPRRDKLARFIFISSQRTENDPPATINISGIEKLHLKYIAALDKHLFFSKTLMSVSYYVCNPAHTNHVLRCRACITNPHPCDELCSNCPHHFFWSSVPWCKIIHPGFLN</sequence>
<dbReference type="EMBL" id="VXIV02002055">
    <property type="protein sequence ID" value="KAF6027655.1"/>
    <property type="molecule type" value="Genomic_DNA"/>
</dbReference>
<name>A0A7J7JNN6_BUGNE</name>
<protein>
    <submittedName>
        <fullName evidence="1">Uncharacterized protein</fullName>
    </submittedName>
</protein>
<organism evidence="1 2">
    <name type="scientific">Bugula neritina</name>
    <name type="common">Brown bryozoan</name>
    <name type="synonym">Sertularia neritina</name>
    <dbReference type="NCBI Taxonomy" id="10212"/>
    <lineage>
        <taxon>Eukaryota</taxon>
        <taxon>Metazoa</taxon>
        <taxon>Spiralia</taxon>
        <taxon>Lophotrochozoa</taxon>
        <taxon>Bryozoa</taxon>
        <taxon>Gymnolaemata</taxon>
        <taxon>Cheilostomatida</taxon>
        <taxon>Flustrina</taxon>
        <taxon>Buguloidea</taxon>
        <taxon>Bugulidae</taxon>
        <taxon>Bugula</taxon>
    </lineage>
</organism>
<evidence type="ECO:0000313" key="2">
    <source>
        <dbReference type="Proteomes" id="UP000593567"/>
    </source>
</evidence>
<dbReference type="OrthoDB" id="6280663at2759"/>
<accession>A0A7J7JNN6</accession>
<evidence type="ECO:0000313" key="1">
    <source>
        <dbReference type="EMBL" id="KAF6027655.1"/>
    </source>
</evidence>
<proteinExistence type="predicted"/>